<keyword evidence="6" id="KW-1185">Reference proteome</keyword>
<dbReference type="InterPro" id="IPR011065">
    <property type="entry name" value="Kunitz_inhibitor_STI-like_sf"/>
</dbReference>
<evidence type="ECO:0000256" key="2">
    <source>
        <dbReference type="ARBA" id="ARBA00023157"/>
    </source>
</evidence>
<dbReference type="Proteomes" id="UP000652761">
    <property type="component" value="Unassembled WGS sequence"/>
</dbReference>
<evidence type="ECO:0000313" key="5">
    <source>
        <dbReference type="EMBL" id="MQM07240.1"/>
    </source>
</evidence>
<dbReference type="PANTHER" id="PTHR33107">
    <property type="entry name" value="KUNITZ TRYPSIN INHIBITOR 2"/>
    <property type="match status" value="1"/>
</dbReference>
<keyword evidence="2" id="KW-1015">Disulfide bond</keyword>
<dbReference type="Gene3D" id="3.40.50.720">
    <property type="entry name" value="NAD(P)-binding Rossmann-like Domain"/>
    <property type="match status" value="1"/>
</dbReference>
<dbReference type="SMART" id="SM00452">
    <property type="entry name" value="STI"/>
    <property type="match status" value="1"/>
</dbReference>
<comment type="similarity">
    <text evidence="1">Belongs to the protease inhibitor I3 (leguminous Kunitz-type inhibitor) family.</text>
</comment>
<dbReference type="InterPro" id="IPR002160">
    <property type="entry name" value="Prot_inh_Kunz-lg"/>
</dbReference>
<dbReference type="Gene3D" id="2.80.10.50">
    <property type="match status" value="1"/>
</dbReference>
<organism evidence="5 6">
    <name type="scientific">Colocasia esculenta</name>
    <name type="common">Wild taro</name>
    <name type="synonym">Arum esculentum</name>
    <dbReference type="NCBI Taxonomy" id="4460"/>
    <lineage>
        <taxon>Eukaryota</taxon>
        <taxon>Viridiplantae</taxon>
        <taxon>Streptophyta</taxon>
        <taxon>Embryophyta</taxon>
        <taxon>Tracheophyta</taxon>
        <taxon>Spermatophyta</taxon>
        <taxon>Magnoliopsida</taxon>
        <taxon>Liliopsida</taxon>
        <taxon>Araceae</taxon>
        <taxon>Aroideae</taxon>
        <taxon>Colocasieae</taxon>
        <taxon>Colocasia</taxon>
    </lineage>
</organism>
<dbReference type="Pfam" id="PF00197">
    <property type="entry name" value="Kunitz_legume"/>
    <property type="match status" value="1"/>
</dbReference>
<feature type="signal peptide" evidence="4">
    <location>
        <begin position="1"/>
        <end position="20"/>
    </location>
</feature>
<evidence type="ECO:0000313" key="6">
    <source>
        <dbReference type="Proteomes" id="UP000652761"/>
    </source>
</evidence>
<dbReference type="PANTHER" id="PTHR33107:SF81">
    <property type="entry name" value="TRYPSIN INHIBITOR A"/>
    <property type="match status" value="1"/>
</dbReference>
<dbReference type="GO" id="GO:0004866">
    <property type="term" value="F:endopeptidase inhibitor activity"/>
    <property type="evidence" value="ECO:0007669"/>
    <property type="project" value="InterPro"/>
</dbReference>
<sequence length="333" mass="35920">MEFILLLVSSLLLTARAAAAASNPVLDVDGNELRRGHRYHAISVSRPGSGLRLAARSNGRCPLNVAQAPSDDFGRPLAFFPENTDDDTVREGSTLNIIFPEPTECPESTVWKLDREWGIVTTGGTLSSAIGRDDSRFAIRRAGDASSEREYQIDVCPCSIGVRRPSCRMACVGSLGLTEQEANLLLNVNNERPHTISSICRTSRRHRSPIAGGSQLSSPTSLPSAERAAAIARPSSEAHCRPSALPRCRRRASPPSAERPAAIAGKSLTLSRQLQFATNHLGPFFLTKLLLNKMKATAKETGTQGRIINVSSSDHAKADGSWLDLDTINDLSK</sequence>
<comment type="caution">
    <text evidence="5">The sequence shown here is derived from an EMBL/GenBank/DDBJ whole genome shotgun (WGS) entry which is preliminary data.</text>
</comment>
<gene>
    <name evidence="5" type="ORF">Taro_040074</name>
</gene>
<protein>
    <submittedName>
        <fullName evidence="5">Uncharacterized protein</fullName>
    </submittedName>
</protein>
<name>A0A843WXH1_COLES</name>
<dbReference type="EMBL" id="NMUH01003829">
    <property type="protein sequence ID" value="MQM07240.1"/>
    <property type="molecule type" value="Genomic_DNA"/>
</dbReference>
<feature type="region of interest" description="Disordered" evidence="3">
    <location>
        <begin position="202"/>
        <end position="261"/>
    </location>
</feature>
<reference evidence="5" key="1">
    <citation type="submission" date="2017-07" db="EMBL/GenBank/DDBJ databases">
        <title>Taro Niue Genome Assembly and Annotation.</title>
        <authorList>
            <person name="Atibalentja N."/>
            <person name="Keating K."/>
            <person name="Fields C.J."/>
        </authorList>
    </citation>
    <scope>NUCLEOTIDE SEQUENCE</scope>
    <source>
        <strain evidence="5">Niue_2</strain>
        <tissue evidence="5">Leaf</tissue>
    </source>
</reference>
<keyword evidence="4" id="KW-0732">Signal</keyword>
<feature type="chain" id="PRO_5032720696" evidence="4">
    <location>
        <begin position="21"/>
        <end position="333"/>
    </location>
</feature>
<evidence type="ECO:0000256" key="3">
    <source>
        <dbReference type="SAM" id="MobiDB-lite"/>
    </source>
</evidence>
<accession>A0A843WXH1</accession>
<feature type="compositionally biased region" description="Polar residues" evidence="3">
    <location>
        <begin position="214"/>
        <end position="223"/>
    </location>
</feature>
<dbReference type="OrthoDB" id="191139at2759"/>
<evidence type="ECO:0000256" key="1">
    <source>
        <dbReference type="ARBA" id="ARBA00005440"/>
    </source>
</evidence>
<dbReference type="InterPro" id="IPR036291">
    <property type="entry name" value="NAD(P)-bd_dom_sf"/>
</dbReference>
<evidence type="ECO:0000256" key="4">
    <source>
        <dbReference type="SAM" id="SignalP"/>
    </source>
</evidence>
<dbReference type="SUPFAM" id="SSF51735">
    <property type="entry name" value="NAD(P)-binding Rossmann-fold domains"/>
    <property type="match status" value="1"/>
</dbReference>
<dbReference type="SUPFAM" id="SSF50386">
    <property type="entry name" value="STI-like"/>
    <property type="match status" value="1"/>
</dbReference>
<dbReference type="AlphaFoldDB" id="A0A843WXH1"/>
<proteinExistence type="inferred from homology"/>